<accession>X1S7G2</accession>
<evidence type="ECO:0008006" key="2">
    <source>
        <dbReference type="Google" id="ProtNLM"/>
    </source>
</evidence>
<organism evidence="1">
    <name type="scientific">marine sediment metagenome</name>
    <dbReference type="NCBI Taxonomy" id="412755"/>
    <lineage>
        <taxon>unclassified sequences</taxon>
        <taxon>metagenomes</taxon>
        <taxon>ecological metagenomes</taxon>
    </lineage>
</organism>
<evidence type="ECO:0000313" key="1">
    <source>
        <dbReference type="EMBL" id="GAI71395.1"/>
    </source>
</evidence>
<dbReference type="Gene3D" id="1.10.10.10">
    <property type="entry name" value="Winged helix-like DNA-binding domain superfamily/Winged helix DNA-binding domain"/>
    <property type="match status" value="1"/>
</dbReference>
<dbReference type="InterPro" id="IPR036390">
    <property type="entry name" value="WH_DNA-bd_sf"/>
</dbReference>
<proteinExistence type="predicted"/>
<dbReference type="SUPFAM" id="SSF46785">
    <property type="entry name" value="Winged helix' DNA-binding domain"/>
    <property type="match status" value="1"/>
</dbReference>
<comment type="caution">
    <text evidence="1">The sequence shown here is derived from an EMBL/GenBank/DDBJ whole genome shotgun (WGS) entry which is preliminary data.</text>
</comment>
<name>X1S7G2_9ZZZZ</name>
<gene>
    <name evidence="1" type="ORF">S12H4_03456</name>
</gene>
<dbReference type="InterPro" id="IPR036388">
    <property type="entry name" value="WH-like_DNA-bd_sf"/>
</dbReference>
<protein>
    <recommendedName>
        <fullName evidence="2">ArnR1-like winged helix-turn-helix domain-containing protein</fullName>
    </recommendedName>
</protein>
<reference evidence="1" key="1">
    <citation type="journal article" date="2014" name="Front. Microbiol.">
        <title>High frequency of phylogenetically diverse reductive dehalogenase-homologous genes in deep subseafloor sedimentary metagenomes.</title>
        <authorList>
            <person name="Kawai M."/>
            <person name="Futagami T."/>
            <person name="Toyoda A."/>
            <person name="Takaki Y."/>
            <person name="Nishi S."/>
            <person name="Hori S."/>
            <person name="Arai W."/>
            <person name="Tsubouchi T."/>
            <person name="Morono Y."/>
            <person name="Uchiyama I."/>
            <person name="Ito T."/>
            <person name="Fujiyama A."/>
            <person name="Inagaki F."/>
            <person name="Takami H."/>
        </authorList>
    </citation>
    <scope>NUCLEOTIDE SEQUENCE</scope>
    <source>
        <strain evidence="1">Expedition CK06-06</strain>
    </source>
</reference>
<sequence>MKIALTLSQLQKRIIVHLYFLTFRKKDLPPITEIQLRKELKKKSSLYNSLKSLVKSGYVMRTFKDGKYYYALSPNGAKIYELLGILS</sequence>
<feature type="non-terminal residue" evidence="1">
    <location>
        <position position="87"/>
    </location>
</feature>
<dbReference type="EMBL" id="BARW01000969">
    <property type="protein sequence ID" value="GAI71395.1"/>
    <property type="molecule type" value="Genomic_DNA"/>
</dbReference>
<dbReference type="AlphaFoldDB" id="X1S7G2"/>